<organism evidence="2 3">
    <name type="scientific">Porphyromonas somerae</name>
    <dbReference type="NCBI Taxonomy" id="322095"/>
    <lineage>
        <taxon>Bacteria</taxon>
        <taxon>Pseudomonadati</taxon>
        <taxon>Bacteroidota</taxon>
        <taxon>Bacteroidia</taxon>
        <taxon>Bacteroidales</taxon>
        <taxon>Porphyromonadaceae</taxon>
        <taxon>Porphyromonas</taxon>
    </lineage>
</organism>
<sequence>MSQRQQDMLSASSPLEGALSEERHTPTQTHRMDKHLFSAHPSPHALQDTPSGSPPLPMRLKGPSAT</sequence>
<dbReference type="EMBL" id="LSDK01000006">
    <property type="protein sequence ID" value="KXB78810.1"/>
    <property type="molecule type" value="Genomic_DNA"/>
</dbReference>
<gene>
    <name evidence="2" type="ORF">HMPREF3185_00067</name>
</gene>
<reference evidence="3" key="1">
    <citation type="submission" date="2016-01" db="EMBL/GenBank/DDBJ databases">
        <authorList>
            <person name="Mitreva M."/>
            <person name="Pepin K.H."/>
            <person name="Mihindukulasuriya K.A."/>
            <person name="Fulton R."/>
            <person name="Fronick C."/>
            <person name="O'Laughlin M."/>
            <person name="Miner T."/>
            <person name="Herter B."/>
            <person name="Rosa B.A."/>
            <person name="Cordes M."/>
            <person name="Tomlinson C."/>
            <person name="Wollam A."/>
            <person name="Palsikar V.B."/>
            <person name="Mardis E.R."/>
            <person name="Wilson R.K."/>
        </authorList>
    </citation>
    <scope>NUCLEOTIDE SEQUENCE [LARGE SCALE GENOMIC DNA]</scope>
    <source>
        <strain evidence="3">KA00683</strain>
    </source>
</reference>
<protein>
    <submittedName>
        <fullName evidence="2">Uncharacterized protein</fullName>
    </submittedName>
</protein>
<evidence type="ECO:0000313" key="2">
    <source>
        <dbReference type="EMBL" id="KXB78810.1"/>
    </source>
</evidence>
<accession>A0A134BFZ1</accession>
<feature type="compositionally biased region" description="Polar residues" evidence="1">
    <location>
        <begin position="1"/>
        <end position="13"/>
    </location>
</feature>
<name>A0A134BFZ1_9PORP</name>
<dbReference type="STRING" id="322095.HMPREF3185_00067"/>
<feature type="region of interest" description="Disordered" evidence="1">
    <location>
        <begin position="1"/>
        <end position="66"/>
    </location>
</feature>
<keyword evidence="3" id="KW-1185">Reference proteome</keyword>
<evidence type="ECO:0000256" key="1">
    <source>
        <dbReference type="SAM" id="MobiDB-lite"/>
    </source>
</evidence>
<comment type="caution">
    <text evidence="2">The sequence shown here is derived from an EMBL/GenBank/DDBJ whole genome shotgun (WGS) entry which is preliminary data.</text>
</comment>
<feature type="compositionally biased region" description="Basic and acidic residues" evidence="1">
    <location>
        <begin position="20"/>
        <end position="36"/>
    </location>
</feature>
<dbReference type="Proteomes" id="UP000070224">
    <property type="component" value="Unassembled WGS sequence"/>
</dbReference>
<evidence type="ECO:0000313" key="3">
    <source>
        <dbReference type="Proteomes" id="UP000070224"/>
    </source>
</evidence>
<proteinExistence type="predicted"/>
<dbReference type="PATRIC" id="fig|322095.3.peg.67"/>
<dbReference type="AlphaFoldDB" id="A0A134BFZ1"/>